<feature type="transmembrane region" description="Helical" evidence="1">
    <location>
        <begin position="340"/>
        <end position="364"/>
    </location>
</feature>
<evidence type="ECO:0000256" key="1">
    <source>
        <dbReference type="SAM" id="Phobius"/>
    </source>
</evidence>
<keyword evidence="1" id="KW-0472">Membrane</keyword>
<feature type="transmembrane region" description="Helical" evidence="1">
    <location>
        <begin position="60"/>
        <end position="87"/>
    </location>
</feature>
<reference evidence="2" key="1">
    <citation type="submission" date="2020-07" db="EMBL/GenBank/DDBJ databases">
        <title>Huge and variable diversity of episymbiotic CPR bacteria and DPANN archaea in groundwater ecosystems.</title>
        <authorList>
            <person name="He C.Y."/>
            <person name="Keren R."/>
            <person name="Whittaker M."/>
            <person name="Farag I.F."/>
            <person name="Doudna J."/>
            <person name="Cate J.H.D."/>
            <person name="Banfield J.F."/>
        </authorList>
    </citation>
    <scope>NUCLEOTIDE SEQUENCE</scope>
    <source>
        <strain evidence="2">NC_groundwater_1818_Pr3_B-0.1um_66_35</strain>
    </source>
</reference>
<feature type="transmembrane region" description="Helical" evidence="1">
    <location>
        <begin position="174"/>
        <end position="194"/>
    </location>
</feature>
<feature type="transmembrane region" description="Helical" evidence="1">
    <location>
        <begin position="376"/>
        <end position="397"/>
    </location>
</feature>
<organism evidence="2 3">
    <name type="scientific">Rhodopseudomonas palustris</name>
    <dbReference type="NCBI Taxonomy" id="1076"/>
    <lineage>
        <taxon>Bacteria</taxon>
        <taxon>Pseudomonadati</taxon>
        <taxon>Pseudomonadota</taxon>
        <taxon>Alphaproteobacteria</taxon>
        <taxon>Hyphomicrobiales</taxon>
        <taxon>Nitrobacteraceae</taxon>
        <taxon>Rhodopseudomonas</taxon>
    </lineage>
</organism>
<evidence type="ECO:0000313" key="3">
    <source>
        <dbReference type="Proteomes" id="UP000782519"/>
    </source>
</evidence>
<dbReference type="Proteomes" id="UP000782519">
    <property type="component" value="Unassembled WGS sequence"/>
</dbReference>
<feature type="transmembrane region" description="Helical" evidence="1">
    <location>
        <begin position="403"/>
        <end position="421"/>
    </location>
</feature>
<dbReference type="AlphaFoldDB" id="A0A933RW74"/>
<sequence length="427" mass="44478">MSLAFNIIIGLIAVSPALALWSGAIPILFQTLVVAIALVAMAANARHLDALRLQRATEGVWWIPLLVSLCIVVQLLPAPTILAHPVWSNANDALGDRWFGHITIDRGATTSSLFSTLSMIGLIMVTIGIGRERWRAELILLTAGAAVTLPALTVILQVLEPITGNLPLSFPRDVAVELAGIGLLLNLALLTMALERRETRHQAATPFLLIGIGAGVGLVANTAALLLVGPAAQWAGVAIGIALFAMLVVIRRLDLGRWLVAALAVAFLAAVMILLGWLANGSSSGSALLHFVPATTVNAELERMLADVRWLGSGAGTFATLARLYQDSEASGTLSAPSTAAAWAIEIGWLGLVGAVIIAMTLLARLLSGALRRGRDWFYSGAAAGAIAIAAVSAFMGDGLHDPMVSTVLGIIVGLGLTQGFSQSARS</sequence>
<feature type="transmembrane region" description="Helical" evidence="1">
    <location>
        <begin position="107"/>
        <end position="126"/>
    </location>
</feature>
<protein>
    <recommendedName>
        <fullName evidence="4">O-antigen ligase domain-containing protein</fullName>
    </recommendedName>
</protein>
<feature type="transmembrane region" description="Helical" evidence="1">
    <location>
        <begin position="258"/>
        <end position="279"/>
    </location>
</feature>
<keyword evidence="1" id="KW-0812">Transmembrane</keyword>
<dbReference type="EMBL" id="JACRJB010000010">
    <property type="protein sequence ID" value="MBI5128459.1"/>
    <property type="molecule type" value="Genomic_DNA"/>
</dbReference>
<comment type="caution">
    <text evidence="2">The sequence shown here is derived from an EMBL/GenBank/DDBJ whole genome shotgun (WGS) entry which is preliminary data.</text>
</comment>
<feature type="transmembrane region" description="Helical" evidence="1">
    <location>
        <begin position="206"/>
        <end position="228"/>
    </location>
</feature>
<feature type="transmembrane region" description="Helical" evidence="1">
    <location>
        <begin position="138"/>
        <end position="159"/>
    </location>
</feature>
<feature type="transmembrane region" description="Helical" evidence="1">
    <location>
        <begin position="234"/>
        <end position="251"/>
    </location>
</feature>
<keyword evidence="1" id="KW-1133">Transmembrane helix</keyword>
<feature type="transmembrane region" description="Helical" evidence="1">
    <location>
        <begin position="29"/>
        <end position="48"/>
    </location>
</feature>
<gene>
    <name evidence="2" type="ORF">HZA66_03370</name>
</gene>
<accession>A0A933RW74</accession>
<name>A0A933RW74_RHOPL</name>
<evidence type="ECO:0000313" key="2">
    <source>
        <dbReference type="EMBL" id="MBI5128459.1"/>
    </source>
</evidence>
<proteinExistence type="predicted"/>
<evidence type="ECO:0008006" key="4">
    <source>
        <dbReference type="Google" id="ProtNLM"/>
    </source>
</evidence>